<sequence length="119" mass="13542">MPFNPASWVKSYFKILGFFLFIANIGKYAYTEISLLIEFYSVNKLDKKIILIEFGNTLRKLRLAKGLTQEQLANELGVEISQISRIERGVINTSVTTLYAISKTLKIEASELFAFDNIP</sequence>
<dbReference type="PANTHER" id="PTHR46797">
    <property type="entry name" value="HTH-TYPE TRANSCRIPTIONAL REGULATOR"/>
    <property type="match status" value="1"/>
</dbReference>
<dbReference type="OrthoDB" id="680346at2"/>
<keyword evidence="2" id="KW-1133">Transmembrane helix</keyword>
<dbReference type="GO" id="GO:0003700">
    <property type="term" value="F:DNA-binding transcription factor activity"/>
    <property type="evidence" value="ECO:0007669"/>
    <property type="project" value="TreeGrafter"/>
</dbReference>
<evidence type="ECO:0000259" key="3">
    <source>
        <dbReference type="PROSITE" id="PS50943"/>
    </source>
</evidence>
<evidence type="ECO:0000256" key="1">
    <source>
        <dbReference type="ARBA" id="ARBA00023125"/>
    </source>
</evidence>
<dbReference type="GO" id="GO:0003677">
    <property type="term" value="F:DNA binding"/>
    <property type="evidence" value="ECO:0007669"/>
    <property type="project" value="UniProtKB-KW"/>
</dbReference>
<dbReference type="SMART" id="SM00530">
    <property type="entry name" value="HTH_XRE"/>
    <property type="match status" value="1"/>
</dbReference>
<name>A0A553BDP7_9FLAO</name>
<dbReference type="InterPro" id="IPR001387">
    <property type="entry name" value="Cro/C1-type_HTH"/>
</dbReference>
<comment type="caution">
    <text evidence="4">The sequence shown here is derived from an EMBL/GenBank/DDBJ whole genome shotgun (WGS) entry which is preliminary data.</text>
</comment>
<protein>
    <submittedName>
        <fullName evidence="4">Helix-turn-helix transcriptional regulator</fullName>
    </submittedName>
</protein>
<reference evidence="4 5" key="1">
    <citation type="submission" date="2019-07" db="EMBL/GenBank/DDBJ databases">
        <title>Novel species of Flavobacterium.</title>
        <authorList>
            <person name="Liu Q."/>
            <person name="Xin Y.-H."/>
        </authorList>
    </citation>
    <scope>NUCLEOTIDE SEQUENCE [LARGE SCALE GENOMIC DNA]</scope>
    <source>
        <strain evidence="4 5">GSR22</strain>
    </source>
</reference>
<keyword evidence="1" id="KW-0238">DNA-binding</keyword>
<dbReference type="AlphaFoldDB" id="A0A553BDP7"/>
<feature type="domain" description="HTH cro/C1-type" evidence="3">
    <location>
        <begin position="58"/>
        <end position="112"/>
    </location>
</feature>
<dbReference type="InterPro" id="IPR050807">
    <property type="entry name" value="TransReg_Diox_bact_type"/>
</dbReference>
<keyword evidence="2" id="KW-0812">Transmembrane</keyword>
<dbReference type="PROSITE" id="PS50943">
    <property type="entry name" value="HTH_CROC1"/>
    <property type="match status" value="1"/>
</dbReference>
<dbReference type="Gene3D" id="1.10.260.40">
    <property type="entry name" value="lambda repressor-like DNA-binding domains"/>
    <property type="match status" value="1"/>
</dbReference>
<dbReference type="InterPro" id="IPR010982">
    <property type="entry name" value="Lambda_DNA-bd_dom_sf"/>
</dbReference>
<organism evidence="4 5">
    <name type="scientific">Flavobacterium gawalongense</name>
    <dbReference type="NCBI Taxonomy" id="2594432"/>
    <lineage>
        <taxon>Bacteria</taxon>
        <taxon>Pseudomonadati</taxon>
        <taxon>Bacteroidota</taxon>
        <taxon>Flavobacteriia</taxon>
        <taxon>Flavobacteriales</taxon>
        <taxon>Flavobacteriaceae</taxon>
        <taxon>Flavobacterium</taxon>
    </lineage>
</organism>
<dbReference type="GO" id="GO:0005829">
    <property type="term" value="C:cytosol"/>
    <property type="evidence" value="ECO:0007669"/>
    <property type="project" value="TreeGrafter"/>
</dbReference>
<evidence type="ECO:0000313" key="5">
    <source>
        <dbReference type="Proteomes" id="UP000318669"/>
    </source>
</evidence>
<evidence type="ECO:0000256" key="2">
    <source>
        <dbReference type="SAM" id="Phobius"/>
    </source>
</evidence>
<dbReference type="CDD" id="cd00093">
    <property type="entry name" value="HTH_XRE"/>
    <property type="match status" value="1"/>
</dbReference>
<proteinExistence type="predicted"/>
<dbReference type="Proteomes" id="UP000318669">
    <property type="component" value="Unassembled WGS sequence"/>
</dbReference>
<keyword evidence="2" id="KW-0472">Membrane</keyword>
<gene>
    <name evidence="4" type="ORF">FNW11_14505</name>
</gene>
<dbReference type="Pfam" id="PF01381">
    <property type="entry name" value="HTH_3"/>
    <property type="match status" value="1"/>
</dbReference>
<evidence type="ECO:0000313" key="4">
    <source>
        <dbReference type="EMBL" id="TRX06380.1"/>
    </source>
</evidence>
<dbReference type="PANTHER" id="PTHR46797:SF1">
    <property type="entry name" value="METHYLPHOSPHONATE SYNTHASE"/>
    <property type="match status" value="1"/>
</dbReference>
<dbReference type="EMBL" id="VJZL01000034">
    <property type="protein sequence ID" value="TRX06380.1"/>
    <property type="molecule type" value="Genomic_DNA"/>
</dbReference>
<accession>A0A553BDP7</accession>
<dbReference type="SUPFAM" id="SSF47413">
    <property type="entry name" value="lambda repressor-like DNA-binding domains"/>
    <property type="match status" value="1"/>
</dbReference>
<feature type="transmembrane region" description="Helical" evidence="2">
    <location>
        <begin position="12"/>
        <end position="30"/>
    </location>
</feature>